<reference evidence="1" key="1">
    <citation type="journal article" date="2021" name="Sci. Rep.">
        <title>An efficient direct screening system for microorganisms that activate plant immune responses based on plant-microbe interactions using cultured plant cells.</title>
        <authorList>
            <person name="Kurokawa M."/>
            <person name="Nakano M."/>
            <person name="Kitahata N."/>
            <person name="Kuchitsu K."/>
            <person name="Furuya T."/>
        </authorList>
    </citation>
    <scope>NUCLEOTIDE SEQUENCE</scope>
    <source>
        <strain evidence="1">RS3R-1</strain>
    </source>
</reference>
<sequence length="54" mass="5728">MLGSGLQAEVDRVQAHQWLAALDRLTGINQTLEHLARNAKAQIALGACSDDAGE</sequence>
<name>A0ABQ5PI77_9PSED</name>
<organism evidence="1 2">
    <name type="scientific">Pseudomonas atacamensis</name>
    <dbReference type="NCBI Taxonomy" id="2565368"/>
    <lineage>
        <taxon>Bacteria</taxon>
        <taxon>Pseudomonadati</taxon>
        <taxon>Pseudomonadota</taxon>
        <taxon>Gammaproteobacteria</taxon>
        <taxon>Pseudomonadales</taxon>
        <taxon>Pseudomonadaceae</taxon>
        <taxon>Pseudomonas</taxon>
    </lineage>
</organism>
<dbReference type="EMBL" id="BSCQ01000031">
    <property type="protein sequence ID" value="GLH43219.1"/>
    <property type="molecule type" value="Genomic_DNA"/>
</dbReference>
<evidence type="ECO:0000313" key="1">
    <source>
        <dbReference type="EMBL" id="GLH43219.1"/>
    </source>
</evidence>
<evidence type="ECO:0000313" key="2">
    <source>
        <dbReference type="Proteomes" id="UP001145022"/>
    </source>
</evidence>
<accession>A0ABQ5PI77</accession>
<gene>
    <name evidence="1" type="ORF">RS3R1_23070</name>
</gene>
<dbReference type="Proteomes" id="UP001145022">
    <property type="component" value="Unassembled WGS sequence"/>
</dbReference>
<protein>
    <submittedName>
        <fullName evidence="1">Uncharacterized protein</fullName>
    </submittedName>
</protein>
<reference evidence="1" key="2">
    <citation type="submission" date="2022-11" db="EMBL/GenBank/DDBJ databases">
        <title>Draft genome sequencing of Pseudomonas atacamensis RS3R1.</title>
        <authorList>
            <person name="Furuya T."/>
            <person name="Kaneko H."/>
        </authorList>
    </citation>
    <scope>NUCLEOTIDE SEQUENCE</scope>
    <source>
        <strain evidence="1">RS3R-1</strain>
    </source>
</reference>
<reference evidence="1" key="3">
    <citation type="journal article" date="2023" name="J. Biotechnol.">
        <title>Draft Genome Sequences of Endophytic Pseudomonas Strains, Isolated from the Interior of Brassicaceae Plants.</title>
        <authorList>
            <person name="Kaneko H."/>
            <person name="Furuya T."/>
        </authorList>
    </citation>
    <scope>NUCLEOTIDE SEQUENCE</scope>
    <source>
        <strain evidence="1">RS3R-1</strain>
    </source>
</reference>
<keyword evidence="2" id="KW-1185">Reference proteome</keyword>
<comment type="caution">
    <text evidence="1">The sequence shown here is derived from an EMBL/GenBank/DDBJ whole genome shotgun (WGS) entry which is preliminary data.</text>
</comment>
<proteinExistence type="predicted"/>